<dbReference type="KEGG" id="hdn:Hden_2998"/>
<dbReference type="Proteomes" id="UP000002033">
    <property type="component" value="Chromosome"/>
</dbReference>
<sequence length="91" mass="9907">MRLETGVVQCGDDWPGIFIRGDDAFALVQALRHVQCALPESADFYMKLSAFQVDGLVKLLLRSNTHAEGHAVDQIVHLSDSAPSTDAKVRG</sequence>
<name>D8JVD9_HYPDA</name>
<dbReference type="STRING" id="582899.Hden_2998"/>
<dbReference type="OrthoDB" id="9997060at2"/>
<gene>
    <name evidence="1" type="ordered locus">Hden_2998</name>
</gene>
<reference evidence="2" key="1">
    <citation type="journal article" date="2011" name="J. Bacteriol.">
        <title>Genome sequences of eight morphologically diverse alphaproteobacteria.</title>
        <authorList>
            <consortium name="US DOE Joint Genome Institute"/>
            <person name="Brown P.J."/>
            <person name="Kysela D.T."/>
            <person name="Buechlein A."/>
            <person name="Hemmerich C."/>
            <person name="Brun Y.V."/>
        </authorList>
    </citation>
    <scope>NUCLEOTIDE SEQUENCE [LARGE SCALE GENOMIC DNA]</scope>
    <source>
        <strain evidence="2">ATCC 51888 / DSM 1869 / NCIB 11706 / TK 0415</strain>
    </source>
</reference>
<dbReference type="EMBL" id="CP002083">
    <property type="protein sequence ID" value="ADJ24793.1"/>
    <property type="molecule type" value="Genomic_DNA"/>
</dbReference>
<dbReference type="HOGENOM" id="CLU_2422959_0_0_5"/>
<dbReference type="RefSeq" id="WP_013216952.1">
    <property type="nucleotide sequence ID" value="NC_014313.1"/>
</dbReference>
<evidence type="ECO:0000313" key="1">
    <source>
        <dbReference type="EMBL" id="ADJ24793.1"/>
    </source>
</evidence>
<proteinExistence type="predicted"/>
<keyword evidence="2" id="KW-1185">Reference proteome</keyword>
<accession>D8JVD9</accession>
<protein>
    <submittedName>
        <fullName evidence="1">Uncharacterized protein</fullName>
    </submittedName>
</protein>
<evidence type="ECO:0000313" key="2">
    <source>
        <dbReference type="Proteomes" id="UP000002033"/>
    </source>
</evidence>
<dbReference type="AlphaFoldDB" id="D8JVD9"/>
<organism evidence="1 2">
    <name type="scientific">Hyphomicrobium denitrificans (strain ATCC 51888 / DSM 1869 / NCIMB 11706 / TK 0415)</name>
    <dbReference type="NCBI Taxonomy" id="582899"/>
    <lineage>
        <taxon>Bacteria</taxon>
        <taxon>Pseudomonadati</taxon>
        <taxon>Pseudomonadota</taxon>
        <taxon>Alphaproteobacteria</taxon>
        <taxon>Hyphomicrobiales</taxon>
        <taxon>Hyphomicrobiaceae</taxon>
        <taxon>Hyphomicrobium</taxon>
    </lineage>
</organism>